<keyword evidence="3" id="KW-1185">Reference proteome</keyword>
<accession>A0ABZ0PE20</accession>
<dbReference type="Pfam" id="PF13411">
    <property type="entry name" value="MerR_1"/>
    <property type="match status" value="1"/>
</dbReference>
<feature type="domain" description="HTH merR-type" evidence="1">
    <location>
        <begin position="9"/>
        <end position="55"/>
    </location>
</feature>
<dbReference type="RefSeq" id="WP_318647915.1">
    <property type="nucleotide sequence ID" value="NZ_CP137852.1"/>
</dbReference>
<organism evidence="2 3">
    <name type="scientific">Sediminicoccus rosea</name>
    <dbReference type="NCBI Taxonomy" id="1225128"/>
    <lineage>
        <taxon>Bacteria</taxon>
        <taxon>Pseudomonadati</taxon>
        <taxon>Pseudomonadota</taxon>
        <taxon>Alphaproteobacteria</taxon>
        <taxon>Acetobacterales</taxon>
        <taxon>Roseomonadaceae</taxon>
        <taxon>Sediminicoccus</taxon>
    </lineage>
</organism>
<dbReference type="InterPro" id="IPR009061">
    <property type="entry name" value="DNA-bd_dom_put_sf"/>
</dbReference>
<sequence length="68" mass="8015">MTELEPLLSARQVADLFGLTLRTLSNWERAGTLVPLRRRSRRYYRRSDVEVLLGIDKPQQLPLFPEFE</sequence>
<name>A0ABZ0PE20_9PROT</name>
<dbReference type="Gene3D" id="1.10.1660.10">
    <property type="match status" value="1"/>
</dbReference>
<dbReference type="InterPro" id="IPR000551">
    <property type="entry name" value="MerR-type_HTH_dom"/>
</dbReference>
<gene>
    <name evidence="2" type="ORF">R9Z33_17840</name>
</gene>
<dbReference type="Proteomes" id="UP001305521">
    <property type="component" value="Chromosome"/>
</dbReference>
<evidence type="ECO:0000313" key="3">
    <source>
        <dbReference type="Proteomes" id="UP001305521"/>
    </source>
</evidence>
<evidence type="ECO:0000313" key="2">
    <source>
        <dbReference type="EMBL" id="WPB83959.1"/>
    </source>
</evidence>
<dbReference type="SUPFAM" id="SSF46955">
    <property type="entry name" value="Putative DNA-binding domain"/>
    <property type="match status" value="1"/>
</dbReference>
<dbReference type="EMBL" id="CP137852">
    <property type="protein sequence ID" value="WPB83959.1"/>
    <property type="molecule type" value="Genomic_DNA"/>
</dbReference>
<protein>
    <submittedName>
        <fullName evidence="2">MerR family transcriptional regulator</fullName>
    </submittedName>
</protein>
<proteinExistence type="predicted"/>
<reference evidence="2 3" key="1">
    <citation type="submission" date="2023-11" db="EMBL/GenBank/DDBJ databases">
        <title>Arctic aerobic anoxygenic photoheterotroph Sediminicoccus rosea KRV36 adapts its photosynthesis to long days of polar summer.</title>
        <authorList>
            <person name="Tomasch J."/>
            <person name="Kopejtka K."/>
            <person name="Bily T."/>
            <person name="Gardiner A.T."/>
            <person name="Gardian Z."/>
            <person name="Shivaramu S."/>
            <person name="Koblizek M."/>
            <person name="Engelhardt F."/>
            <person name="Kaftan D."/>
        </authorList>
    </citation>
    <scope>NUCLEOTIDE SEQUENCE [LARGE SCALE GENOMIC DNA]</scope>
    <source>
        <strain evidence="2 3">R-30</strain>
    </source>
</reference>
<evidence type="ECO:0000259" key="1">
    <source>
        <dbReference type="Pfam" id="PF13411"/>
    </source>
</evidence>